<proteinExistence type="predicted"/>
<evidence type="ECO:0000259" key="2">
    <source>
        <dbReference type="Pfam" id="PF09350"/>
    </source>
</evidence>
<protein>
    <submittedName>
        <fullName evidence="3">DUF1992 domain-containing protein</fullName>
    </submittedName>
</protein>
<organism evidence="3">
    <name type="scientific">Microbacterium sp. LWS13-1.2</name>
    <dbReference type="NCBI Taxonomy" id="3135264"/>
    <lineage>
        <taxon>Bacteria</taxon>
        <taxon>Bacillati</taxon>
        <taxon>Actinomycetota</taxon>
        <taxon>Actinomycetes</taxon>
        <taxon>Micrococcales</taxon>
        <taxon>Microbacteriaceae</taxon>
        <taxon>Microbacterium</taxon>
    </lineage>
</organism>
<dbReference type="EMBL" id="CP151632">
    <property type="protein sequence ID" value="WZO36117.1"/>
    <property type="molecule type" value="Genomic_DNA"/>
</dbReference>
<sequence>MTEPEWGPPLAFFNPAAIAFDTETMIALIADMQIRKAIERGEFDNLPGAGKPLDLSDHDDPDWWLKSLMKREGIVMLPPSIQLRKEDAALDEQLDQLLNEIAVRREIEQFNERVIRARYQLPAGPPLITTPRDIEATVGAWNDRRVTRAENARQQAEEEARARGEANRNDRKRRRLFRKRSHGSSPRGSEA</sequence>
<evidence type="ECO:0000313" key="3">
    <source>
        <dbReference type="EMBL" id="WZO36117.1"/>
    </source>
</evidence>
<name>A0AAU6SH21_9MICO</name>
<evidence type="ECO:0000256" key="1">
    <source>
        <dbReference type="SAM" id="MobiDB-lite"/>
    </source>
</evidence>
<feature type="region of interest" description="Disordered" evidence="1">
    <location>
        <begin position="150"/>
        <end position="191"/>
    </location>
</feature>
<gene>
    <name evidence="3" type="ORF">MRBLWS13_003835</name>
</gene>
<dbReference type="AlphaFoldDB" id="A0AAU6SH21"/>
<dbReference type="Pfam" id="PF09350">
    <property type="entry name" value="DJC28_CD"/>
    <property type="match status" value="1"/>
</dbReference>
<dbReference type="RefSeq" id="WP_349426916.1">
    <property type="nucleotide sequence ID" value="NZ_CP151632.1"/>
</dbReference>
<reference evidence="3" key="1">
    <citation type="submission" date="2024-04" db="EMBL/GenBank/DDBJ databases">
        <authorList>
            <person name="Roder T."/>
            <person name="Oberhansli S."/>
            <person name="Kreuzer M."/>
        </authorList>
    </citation>
    <scope>NUCLEOTIDE SEQUENCE</scope>
    <source>
        <strain evidence="3">LWS13-1.2</strain>
    </source>
</reference>
<dbReference type="InterPro" id="IPR018961">
    <property type="entry name" value="DnaJ_homolog_subfam-C_membr-28"/>
</dbReference>
<feature type="domain" description="DnaJ homologue subfamily C member 28 conserved" evidence="2">
    <location>
        <begin position="29"/>
        <end position="95"/>
    </location>
</feature>
<accession>A0AAU6SH21</accession>
<feature type="compositionally biased region" description="Basic residues" evidence="1">
    <location>
        <begin position="170"/>
        <end position="182"/>
    </location>
</feature>
<feature type="compositionally biased region" description="Basic and acidic residues" evidence="1">
    <location>
        <begin position="150"/>
        <end position="169"/>
    </location>
</feature>